<dbReference type="GO" id="GO:0005524">
    <property type="term" value="F:ATP binding"/>
    <property type="evidence" value="ECO:0007669"/>
    <property type="project" value="UniProtKB-UniRule"/>
</dbReference>
<dbReference type="Proteomes" id="UP000025171">
    <property type="component" value="Unassembled WGS sequence"/>
</dbReference>
<evidence type="ECO:0000256" key="5">
    <source>
        <dbReference type="ARBA" id="ARBA00022840"/>
    </source>
</evidence>
<dbReference type="RefSeq" id="WP_035613790.1">
    <property type="nucleotide sequence ID" value="NZ_ARYK01000001.1"/>
</dbReference>
<comment type="subunit">
    <text evidence="6">Part of the FGAM synthase complex composed of 1 PurL, 1 PurQ and 2 PurS subunits.</text>
</comment>
<dbReference type="InterPro" id="IPR036604">
    <property type="entry name" value="PurS-like_sf"/>
</dbReference>
<dbReference type="OrthoDB" id="9799101at2"/>
<dbReference type="GO" id="GO:0006189">
    <property type="term" value="P:'de novo' IMP biosynthetic process"/>
    <property type="evidence" value="ECO:0007669"/>
    <property type="project" value="UniProtKB-UniRule"/>
</dbReference>
<evidence type="ECO:0000256" key="4">
    <source>
        <dbReference type="ARBA" id="ARBA00022755"/>
    </source>
</evidence>
<evidence type="ECO:0000256" key="1">
    <source>
        <dbReference type="ARBA" id="ARBA00022490"/>
    </source>
</evidence>
<dbReference type="PATRIC" id="fig|1280950.3.peg.837"/>
<dbReference type="STRING" id="1280950.HJO_04110"/>
<keyword evidence="1 6" id="KW-0963">Cytoplasm</keyword>
<dbReference type="Gene3D" id="3.30.1280.10">
    <property type="entry name" value="Phosphoribosylformylglycinamidine synthase subunit PurS"/>
    <property type="match status" value="1"/>
</dbReference>
<evidence type="ECO:0000256" key="6">
    <source>
        <dbReference type="HAMAP-Rule" id="MF_01926"/>
    </source>
</evidence>
<gene>
    <name evidence="6" type="primary">purS</name>
    <name evidence="7" type="ORF">HJO_04110</name>
</gene>
<dbReference type="NCBIfam" id="NF004630">
    <property type="entry name" value="PRK05974.1"/>
    <property type="match status" value="1"/>
</dbReference>
<comment type="caution">
    <text evidence="7">The sequence shown here is derived from an EMBL/GenBank/DDBJ whole genome shotgun (WGS) entry which is preliminary data.</text>
</comment>
<name>A0A059FV39_9PROT</name>
<keyword evidence="5 6" id="KW-0067">ATP-binding</keyword>
<comment type="function">
    <text evidence="6">Part of the phosphoribosylformylglycinamidine synthase complex involved in the purines biosynthetic pathway. Catalyzes the ATP-dependent conversion of formylglycinamide ribonucleotide (FGAR) and glutamine to yield formylglycinamidine ribonucleotide (FGAM) and glutamate. The FGAM synthase complex is composed of three subunits. PurQ produces an ammonia molecule by converting glutamine to glutamate. PurL transfers the ammonia molecule to FGAR to form FGAM in an ATP-dependent manner. PurS interacts with PurQ and PurL and is thought to assist in the transfer of the ammonia molecule from PurQ to PurL.</text>
</comment>
<evidence type="ECO:0000313" key="8">
    <source>
        <dbReference type="Proteomes" id="UP000025171"/>
    </source>
</evidence>
<dbReference type="InterPro" id="IPR003850">
    <property type="entry name" value="PurS"/>
</dbReference>
<organism evidence="7 8">
    <name type="scientific">Hyphomonas johnsonii MHS-2</name>
    <dbReference type="NCBI Taxonomy" id="1280950"/>
    <lineage>
        <taxon>Bacteria</taxon>
        <taxon>Pseudomonadati</taxon>
        <taxon>Pseudomonadota</taxon>
        <taxon>Alphaproteobacteria</taxon>
        <taxon>Hyphomonadales</taxon>
        <taxon>Hyphomonadaceae</taxon>
        <taxon>Hyphomonas</taxon>
    </lineage>
</organism>
<dbReference type="Pfam" id="PF02700">
    <property type="entry name" value="PurS"/>
    <property type="match status" value="1"/>
</dbReference>
<protein>
    <recommendedName>
        <fullName evidence="6">Phosphoribosylformylglycinamidine synthase subunit PurS</fullName>
        <shortName evidence="6">FGAM synthase</shortName>
        <ecNumber evidence="6">6.3.5.3</ecNumber>
    </recommendedName>
    <alternativeName>
        <fullName evidence="6">Formylglycinamide ribonucleotide amidotransferase subunit III</fullName>
        <shortName evidence="6">FGAR amidotransferase III</shortName>
        <shortName evidence="6">FGAR-AT III</shortName>
    </alternativeName>
    <alternativeName>
        <fullName evidence="6">Phosphoribosylformylglycinamidine synthase subunit III</fullName>
    </alternativeName>
</protein>
<reference evidence="7 8" key="1">
    <citation type="journal article" date="2014" name="Antonie Van Leeuwenhoek">
        <title>Hyphomonas beringensis sp. nov. and Hyphomonas chukchiensis sp. nov., isolated from surface seawater of the Bering Sea and Chukchi Sea.</title>
        <authorList>
            <person name="Li C."/>
            <person name="Lai Q."/>
            <person name="Li G."/>
            <person name="Dong C."/>
            <person name="Wang J."/>
            <person name="Liao Y."/>
            <person name="Shao Z."/>
        </authorList>
    </citation>
    <scope>NUCLEOTIDE SEQUENCE [LARGE SCALE GENOMIC DNA]</scope>
    <source>
        <strain evidence="7 8">MHS-2</strain>
    </source>
</reference>
<dbReference type="eggNOG" id="COG1828">
    <property type="taxonomic scope" value="Bacteria"/>
</dbReference>
<dbReference type="PANTHER" id="PTHR34696:SF1">
    <property type="entry name" value="PHOSPHORIBOSYLFORMYLGLYCINAMIDINE SYNTHASE SUBUNIT PURS"/>
    <property type="match status" value="1"/>
</dbReference>
<dbReference type="PANTHER" id="PTHR34696">
    <property type="entry name" value="PHOSPHORIBOSYLFORMYLGLYCINAMIDINE SYNTHASE SUBUNIT PURS"/>
    <property type="match status" value="1"/>
</dbReference>
<dbReference type="NCBIfam" id="TIGR00302">
    <property type="entry name" value="phosphoribosylformylglycinamidine synthase subunit PurS"/>
    <property type="match status" value="1"/>
</dbReference>
<comment type="similarity">
    <text evidence="6">Belongs to the PurS family.</text>
</comment>
<dbReference type="GO" id="GO:0004642">
    <property type="term" value="F:phosphoribosylformylglycinamidine synthase activity"/>
    <property type="evidence" value="ECO:0007669"/>
    <property type="project" value="UniProtKB-UniRule"/>
</dbReference>
<keyword evidence="8" id="KW-1185">Reference proteome</keyword>
<comment type="pathway">
    <text evidence="6">Purine metabolism; IMP biosynthesis via de novo pathway; 5-amino-1-(5-phospho-D-ribosyl)imidazole from N(2)-formyl-N(1)-(5-phospho-D-ribosyl)glycinamide: step 1/2.</text>
</comment>
<keyword evidence="3 6" id="KW-0547">Nucleotide-binding</keyword>
<keyword evidence="4 6" id="KW-0658">Purine biosynthesis</keyword>
<keyword evidence="2 6" id="KW-0436">Ligase</keyword>
<accession>A0A059FV39</accession>
<sequence>MKAIVHVALKAGVLDPQGKAVADTLTRMGYKEVEAARISKVIELDLDSGLSATDAENRVKEMCEKLLANTVIESYRFELSA</sequence>
<dbReference type="HAMAP" id="MF_01926">
    <property type="entry name" value="PurS"/>
    <property type="match status" value="1"/>
</dbReference>
<evidence type="ECO:0000313" key="7">
    <source>
        <dbReference type="EMBL" id="KCZ94530.1"/>
    </source>
</evidence>
<dbReference type="UniPathway" id="UPA00074">
    <property type="reaction ID" value="UER00128"/>
</dbReference>
<comment type="subcellular location">
    <subcellularLocation>
        <location evidence="6">Cytoplasm</location>
    </subcellularLocation>
</comment>
<proteinExistence type="inferred from homology"/>
<evidence type="ECO:0000256" key="3">
    <source>
        <dbReference type="ARBA" id="ARBA00022741"/>
    </source>
</evidence>
<dbReference type="EC" id="6.3.5.3" evidence="6"/>
<comment type="catalytic activity">
    <reaction evidence="6">
        <text>N(2)-formyl-N(1)-(5-phospho-beta-D-ribosyl)glycinamide + L-glutamine + ATP + H2O = 2-formamido-N(1)-(5-O-phospho-beta-D-ribosyl)acetamidine + L-glutamate + ADP + phosphate + H(+)</text>
        <dbReference type="Rhea" id="RHEA:17129"/>
        <dbReference type="ChEBI" id="CHEBI:15377"/>
        <dbReference type="ChEBI" id="CHEBI:15378"/>
        <dbReference type="ChEBI" id="CHEBI:29985"/>
        <dbReference type="ChEBI" id="CHEBI:30616"/>
        <dbReference type="ChEBI" id="CHEBI:43474"/>
        <dbReference type="ChEBI" id="CHEBI:58359"/>
        <dbReference type="ChEBI" id="CHEBI:147286"/>
        <dbReference type="ChEBI" id="CHEBI:147287"/>
        <dbReference type="ChEBI" id="CHEBI:456216"/>
        <dbReference type="EC" id="6.3.5.3"/>
    </reaction>
</comment>
<dbReference type="GO" id="GO:0005737">
    <property type="term" value="C:cytoplasm"/>
    <property type="evidence" value="ECO:0007669"/>
    <property type="project" value="UniProtKB-SubCell"/>
</dbReference>
<dbReference type="EMBL" id="ARYK01000001">
    <property type="protein sequence ID" value="KCZ94530.1"/>
    <property type="molecule type" value="Genomic_DNA"/>
</dbReference>
<dbReference type="SUPFAM" id="SSF82697">
    <property type="entry name" value="PurS-like"/>
    <property type="match status" value="1"/>
</dbReference>
<dbReference type="AlphaFoldDB" id="A0A059FV39"/>
<evidence type="ECO:0000256" key="2">
    <source>
        <dbReference type="ARBA" id="ARBA00022598"/>
    </source>
</evidence>